<dbReference type="GeneID" id="19194789"/>
<dbReference type="Proteomes" id="UP000019471">
    <property type="component" value="Unassembled WGS sequence"/>
</dbReference>
<protein>
    <submittedName>
        <fullName evidence="1">Uncharacterized protein</fullName>
    </submittedName>
</protein>
<accession>W9X8Y8</accession>
<keyword evidence="2" id="KW-1185">Reference proteome</keyword>
<dbReference type="EMBL" id="AMGX01000018">
    <property type="protein sequence ID" value="EXJ66899.1"/>
    <property type="molecule type" value="Genomic_DNA"/>
</dbReference>
<gene>
    <name evidence="1" type="ORF">A1O5_10094</name>
</gene>
<evidence type="ECO:0000313" key="2">
    <source>
        <dbReference type="Proteomes" id="UP000019471"/>
    </source>
</evidence>
<evidence type="ECO:0000313" key="1">
    <source>
        <dbReference type="EMBL" id="EXJ66899.1"/>
    </source>
</evidence>
<organism evidence="1 2">
    <name type="scientific">Cladophialophora psammophila CBS 110553</name>
    <dbReference type="NCBI Taxonomy" id="1182543"/>
    <lineage>
        <taxon>Eukaryota</taxon>
        <taxon>Fungi</taxon>
        <taxon>Dikarya</taxon>
        <taxon>Ascomycota</taxon>
        <taxon>Pezizomycotina</taxon>
        <taxon>Eurotiomycetes</taxon>
        <taxon>Chaetothyriomycetidae</taxon>
        <taxon>Chaetothyriales</taxon>
        <taxon>Herpotrichiellaceae</taxon>
        <taxon>Cladophialophora</taxon>
    </lineage>
</organism>
<dbReference type="AlphaFoldDB" id="W9X8Y8"/>
<name>W9X8Y8_9EURO</name>
<reference evidence="1 2" key="1">
    <citation type="submission" date="2013-03" db="EMBL/GenBank/DDBJ databases">
        <title>The Genome Sequence of Cladophialophora psammophila CBS 110553.</title>
        <authorList>
            <consortium name="The Broad Institute Genomics Platform"/>
            <person name="Cuomo C."/>
            <person name="de Hoog S."/>
            <person name="Gorbushina A."/>
            <person name="Walker B."/>
            <person name="Young S.K."/>
            <person name="Zeng Q."/>
            <person name="Gargeya S."/>
            <person name="Fitzgerald M."/>
            <person name="Haas B."/>
            <person name="Abouelleil A."/>
            <person name="Allen A.W."/>
            <person name="Alvarado L."/>
            <person name="Arachchi H.M."/>
            <person name="Berlin A.M."/>
            <person name="Chapman S.B."/>
            <person name="Gainer-Dewar J."/>
            <person name="Goldberg J."/>
            <person name="Griggs A."/>
            <person name="Gujja S."/>
            <person name="Hansen M."/>
            <person name="Howarth C."/>
            <person name="Imamovic A."/>
            <person name="Ireland A."/>
            <person name="Larimer J."/>
            <person name="McCowan C."/>
            <person name="Murphy C."/>
            <person name="Pearson M."/>
            <person name="Poon T.W."/>
            <person name="Priest M."/>
            <person name="Roberts A."/>
            <person name="Saif S."/>
            <person name="Shea T."/>
            <person name="Sisk P."/>
            <person name="Sykes S."/>
            <person name="Wortman J."/>
            <person name="Nusbaum C."/>
            <person name="Birren B."/>
        </authorList>
    </citation>
    <scope>NUCLEOTIDE SEQUENCE [LARGE SCALE GENOMIC DNA]</scope>
    <source>
        <strain evidence="1 2">CBS 110553</strain>
    </source>
</reference>
<proteinExistence type="predicted"/>
<dbReference type="RefSeq" id="XP_007748862.1">
    <property type="nucleotide sequence ID" value="XM_007750672.1"/>
</dbReference>
<comment type="caution">
    <text evidence="1">The sequence shown here is derived from an EMBL/GenBank/DDBJ whole genome shotgun (WGS) entry which is preliminary data.</text>
</comment>
<sequence length="101" mass="10634">MDCLSLAAILQPKAPTSCPAQNGNWGEVSAKSISGPGAPSPLSLSDCHPTIENDYSLIHIDDVSSSPFQADGGIGFDGFVFGITPVLQFSITHWIQSLRCT</sequence>
<dbReference type="HOGENOM" id="CLU_2291401_0_0_1"/>